<dbReference type="Gene3D" id="1.10.1060.10">
    <property type="entry name" value="Alpha-helical ferredoxin"/>
    <property type="match status" value="1"/>
</dbReference>
<evidence type="ECO:0000313" key="1">
    <source>
        <dbReference type="EMBL" id="SVE22905.1"/>
    </source>
</evidence>
<gene>
    <name evidence="1" type="ORF">METZ01_LOCUS475759</name>
</gene>
<dbReference type="GO" id="GO:0051536">
    <property type="term" value="F:iron-sulfur cluster binding"/>
    <property type="evidence" value="ECO:0007669"/>
    <property type="project" value="InterPro"/>
</dbReference>
<dbReference type="InterPro" id="IPR009051">
    <property type="entry name" value="Helical_ferredxn"/>
</dbReference>
<sequence length="66" mass="7469">SLFVAAKINHFEQLPHGKIESKKRAERMINQMEEEGFGSCSNHRHCEVVCPKEISVSNIASMNNLL</sequence>
<dbReference type="EMBL" id="UINC01202890">
    <property type="protein sequence ID" value="SVE22905.1"/>
    <property type="molecule type" value="Genomic_DNA"/>
</dbReference>
<reference evidence="1" key="1">
    <citation type="submission" date="2018-05" db="EMBL/GenBank/DDBJ databases">
        <authorList>
            <person name="Lanie J.A."/>
            <person name="Ng W.-L."/>
            <person name="Kazmierczak K.M."/>
            <person name="Andrzejewski T.M."/>
            <person name="Davidsen T.M."/>
            <person name="Wayne K.J."/>
            <person name="Tettelin H."/>
            <person name="Glass J.I."/>
            <person name="Rusch D."/>
            <person name="Podicherti R."/>
            <person name="Tsui H.-C.T."/>
            <person name="Winkler M.E."/>
        </authorList>
    </citation>
    <scope>NUCLEOTIDE SEQUENCE</scope>
</reference>
<proteinExistence type="predicted"/>
<accession>A0A383BUA3</accession>
<feature type="non-terminal residue" evidence="1">
    <location>
        <position position="1"/>
    </location>
</feature>
<evidence type="ECO:0008006" key="2">
    <source>
        <dbReference type="Google" id="ProtNLM"/>
    </source>
</evidence>
<dbReference type="AlphaFoldDB" id="A0A383BUA3"/>
<name>A0A383BUA3_9ZZZZ</name>
<protein>
    <recommendedName>
        <fullName evidence="2">4Fe-4S ferredoxin-type domain-containing protein</fullName>
    </recommendedName>
</protein>
<dbReference type="SUPFAM" id="SSF46548">
    <property type="entry name" value="alpha-helical ferredoxin"/>
    <property type="match status" value="1"/>
</dbReference>
<organism evidence="1">
    <name type="scientific">marine metagenome</name>
    <dbReference type="NCBI Taxonomy" id="408172"/>
    <lineage>
        <taxon>unclassified sequences</taxon>
        <taxon>metagenomes</taxon>
        <taxon>ecological metagenomes</taxon>
    </lineage>
</organism>